<dbReference type="EMBL" id="FTOE01000006">
    <property type="protein sequence ID" value="SIS85218.1"/>
    <property type="molecule type" value="Genomic_DNA"/>
</dbReference>
<feature type="transmembrane region" description="Helical" evidence="1">
    <location>
        <begin position="21"/>
        <end position="41"/>
    </location>
</feature>
<keyword evidence="4" id="KW-1185">Reference proteome</keyword>
<protein>
    <submittedName>
        <fullName evidence="3">Type IV pilus assembly protein PilV</fullName>
    </submittedName>
</protein>
<evidence type="ECO:0000313" key="4">
    <source>
        <dbReference type="Proteomes" id="UP000185999"/>
    </source>
</evidence>
<dbReference type="Proteomes" id="UP000185999">
    <property type="component" value="Unassembled WGS sequence"/>
</dbReference>
<accession>A0A1N7MGQ8</accession>
<evidence type="ECO:0000313" key="3">
    <source>
        <dbReference type="EMBL" id="SIS85218.1"/>
    </source>
</evidence>
<gene>
    <name evidence="3" type="ORF">SAMN05421760_10636</name>
</gene>
<dbReference type="OrthoDB" id="6119037at2"/>
<evidence type="ECO:0000256" key="1">
    <source>
        <dbReference type="SAM" id="Phobius"/>
    </source>
</evidence>
<dbReference type="NCBIfam" id="TIGR02532">
    <property type="entry name" value="IV_pilin_GFxxxE"/>
    <property type="match status" value="1"/>
</dbReference>
<dbReference type="STRING" id="619304.SAMN05421760_10636"/>
<keyword evidence="1" id="KW-1133">Transmembrane helix</keyword>
<sequence>MLHVNRMKFQRYLPYQHGVGLIEVLITLLVLSVGLLGMATLQIRAVQLNQSSYLRSQAITLAYDMADRISINGEASASYAQAIAADIPANPLACAGADSVSYSCSGTPLATSDLSVWLTSLAVLPAGDGSIAISGDGEQVIITVCWDDNRGAGTDGSAAICGIDGLTFFQFSMNI</sequence>
<dbReference type="InterPro" id="IPR013362">
    <property type="entry name" value="Pilus_4_PilV"/>
</dbReference>
<evidence type="ECO:0000259" key="2">
    <source>
        <dbReference type="Pfam" id="PF22150"/>
    </source>
</evidence>
<dbReference type="InterPro" id="IPR054402">
    <property type="entry name" value="Tt1218-like_dom"/>
</dbReference>
<name>A0A1N7MGQ8_9GAMM</name>
<organism evidence="3 4">
    <name type="scientific">Neptunomonas antarctica</name>
    <dbReference type="NCBI Taxonomy" id="619304"/>
    <lineage>
        <taxon>Bacteria</taxon>
        <taxon>Pseudomonadati</taxon>
        <taxon>Pseudomonadota</taxon>
        <taxon>Gammaproteobacteria</taxon>
        <taxon>Oceanospirillales</taxon>
        <taxon>Oceanospirillaceae</taxon>
        <taxon>Neptunomonas</taxon>
    </lineage>
</organism>
<keyword evidence="1" id="KW-0812">Transmembrane</keyword>
<dbReference type="Pfam" id="PF07963">
    <property type="entry name" value="N_methyl"/>
    <property type="match status" value="1"/>
</dbReference>
<reference evidence="4" key="1">
    <citation type="submission" date="2017-01" db="EMBL/GenBank/DDBJ databases">
        <authorList>
            <person name="Varghese N."/>
            <person name="Submissions S."/>
        </authorList>
    </citation>
    <scope>NUCLEOTIDE SEQUENCE [LARGE SCALE GENOMIC DNA]</scope>
    <source>
        <strain evidence="4">DSM 22306</strain>
    </source>
</reference>
<dbReference type="InterPro" id="IPR012902">
    <property type="entry name" value="N_methyl_site"/>
</dbReference>
<dbReference type="AlphaFoldDB" id="A0A1N7MGQ8"/>
<dbReference type="NCBIfam" id="TIGR02523">
    <property type="entry name" value="type_IV_pilV"/>
    <property type="match status" value="1"/>
</dbReference>
<dbReference type="Pfam" id="PF22150">
    <property type="entry name" value="Tt1218-like"/>
    <property type="match status" value="1"/>
</dbReference>
<keyword evidence="1" id="KW-0472">Membrane</keyword>
<proteinExistence type="predicted"/>
<feature type="domain" description="Type IV pilin Tt1218-like" evidence="2">
    <location>
        <begin position="41"/>
        <end position="114"/>
    </location>
</feature>